<evidence type="ECO:0000313" key="2">
    <source>
        <dbReference type="EMBL" id="CAG8707087.1"/>
    </source>
</evidence>
<dbReference type="AlphaFoldDB" id="A0A9N9N6N3"/>
<name>A0A9N9N6N3_FUNMO</name>
<evidence type="ECO:0000313" key="3">
    <source>
        <dbReference type="Proteomes" id="UP000789375"/>
    </source>
</evidence>
<feature type="compositionally biased region" description="Low complexity" evidence="1">
    <location>
        <begin position="129"/>
        <end position="142"/>
    </location>
</feature>
<dbReference type="EMBL" id="CAJVPP010009806">
    <property type="protein sequence ID" value="CAG8707087.1"/>
    <property type="molecule type" value="Genomic_DNA"/>
</dbReference>
<feature type="non-terminal residue" evidence="2">
    <location>
        <position position="1"/>
    </location>
</feature>
<sequence length="391" mass="44662">GALIATVISECCLLYDQNVRYGKLEPYTTMVISECCLLYGHIFINCNNFLDVNAFWNKIELNKQLQNQLQTAGVVEATSSLISIFIKTFVTAIENVHSAIENINDTLTITGAENTNKRPAEEPSPIITPPSNLRNRSPSPSSTEASPKTNDHNESDVEITRKEDDNPFKARTVEDSTKYKIVLSWSHAINNVIINNVSENDWVTRNGHNISIDFRNFQLKSIEKLEANLTLSYAKEFDLILYTWNEARPRSLVSKMLPTVAHLVIIEYNMLLNERPSLNTSFTYLSSVSYNESKKLDKDTFIHRYCHQILEEIFNTTELSLVWVNGESKSSKERRLLDGHNHGRKLNFWIITKIDDTNRKLIFGEIKPLHCTKTINKSIIKLAEFMKGSLD</sequence>
<proteinExistence type="predicted"/>
<feature type="region of interest" description="Disordered" evidence="1">
    <location>
        <begin position="113"/>
        <end position="168"/>
    </location>
</feature>
<feature type="compositionally biased region" description="Basic and acidic residues" evidence="1">
    <location>
        <begin position="149"/>
        <end position="168"/>
    </location>
</feature>
<protein>
    <submittedName>
        <fullName evidence="2">11625_t:CDS:1</fullName>
    </submittedName>
</protein>
<gene>
    <name evidence="2" type="ORF">FMOSSE_LOCUS14086</name>
</gene>
<reference evidence="2" key="1">
    <citation type="submission" date="2021-06" db="EMBL/GenBank/DDBJ databases">
        <authorList>
            <person name="Kallberg Y."/>
            <person name="Tangrot J."/>
            <person name="Rosling A."/>
        </authorList>
    </citation>
    <scope>NUCLEOTIDE SEQUENCE</scope>
    <source>
        <strain evidence="2">87-6 pot B 2015</strain>
    </source>
</reference>
<comment type="caution">
    <text evidence="2">The sequence shown here is derived from an EMBL/GenBank/DDBJ whole genome shotgun (WGS) entry which is preliminary data.</text>
</comment>
<evidence type="ECO:0000256" key="1">
    <source>
        <dbReference type="SAM" id="MobiDB-lite"/>
    </source>
</evidence>
<keyword evidence="3" id="KW-1185">Reference proteome</keyword>
<organism evidence="2 3">
    <name type="scientific">Funneliformis mosseae</name>
    <name type="common">Endomycorrhizal fungus</name>
    <name type="synonym">Glomus mosseae</name>
    <dbReference type="NCBI Taxonomy" id="27381"/>
    <lineage>
        <taxon>Eukaryota</taxon>
        <taxon>Fungi</taxon>
        <taxon>Fungi incertae sedis</taxon>
        <taxon>Mucoromycota</taxon>
        <taxon>Glomeromycotina</taxon>
        <taxon>Glomeromycetes</taxon>
        <taxon>Glomerales</taxon>
        <taxon>Glomeraceae</taxon>
        <taxon>Funneliformis</taxon>
    </lineage>
</organism>
<feature type="non-terminal residue" evidence="2">
    <location>
        <position position="391"/>
    </location>
</feature>
<accession>A0A9N9N6N3</accession>
<dbReference type="Proteomes" id="UP000789375">
    <property type="component" value="Unassembled WGS sequence"/>
</dbReference>